<accession>A4VEG7</accession>
<evidence type="ECO:0000256" key="5">
    <source>
        <dbReference type="SAM" id="MobiDB-lite"/>
    </source>
</evidence>
<dbReference type="InterPro" id="IPR001841">
    <property type="entry name" value="Znf_RING"/>
</dbReference>
<sequence>MYSNFEVEEQKEKQNSSNNLPDKQLQSYYQDYLDPEYRGNRLPYHIKLWRNRCIIALILQTVASSSGFVMYTIRKMRVGQAVNVMCLLLIIFFGRGGVLTLNKMHIAVHGVITSSVFSVVFLYSILEILFLRNEDEQSSEKLMLFIFCIPYIADLICGVCCLYLSVILYEAQKQEVKLDIPQLNDSQLCAICSSKQINTVFYPCGHKASCYECSLQIKQSYKMECPFCRQPIKDLIVVYDL</sequence>
<evidence type="ECO:0000313" key="9">
    <source>
        <dbReference type="Proteomes" id="UP000009168"/>
    </source>
</evidence>
<dbReference type="OrthoDB" id="774873at2759"/>
<name>A4VEG7_TETTS</name>
<feature type="transmembrane region" description="Helical" evidence="6">
    <location>
        <begin position="106"/>
        <end position="130"/>
    </location>
</feature>
<reference evidence="9" key="1">
    <citation type="journal article" date="2006" name="PLoS Biol.">
        <title>Macronuclear genome sequence of the ciliate Tetrahymena thermophila, a model eukaryote.</title>
        <authorList>
            <person name="Eisen J.A."/>
            <person name="Coyne R.S."/>
            <person name="Wu M."/>
            <person name="Wu D."/>
            <person name="Thiagarajan M."/>
            <person name="Wortman J.R."/>
            <person name="Badger J.H."/>
            <person name="Ren Q."/>
            <person name="Amedeo P."/>
            <person name="Jones K.M."/>
            <person name="Tallon L.J."/>
            <person name="Delcher A.L."/>
            <person name="Salzberg S.L."/>
            <person name="Silva J.C."/>
            <person name="Haas B.J."/>
            <person name="Majoros W.H."/>
            <person name="Farzad M."/>
            <person name="Carlton J.M."/>
            <person name="Smith R.K. Jr."/>
            <person name="Garg J."/>
            <person name="Pearlman R.E."/>
            <person name="Karrer K.M."/>
            <person name="Sun L."/>
            <person name="Manning G."/>
            <person name="Elde N.C."/>
            <person name="Turkewitz A.P."/>
            <person name="Asai D.J."/>
            <person name="Wilkes D.E."/>
            <person name="Wang Y."/>
            <person name="Cai H."/>
            <person name="Collins K."/>
            <person name="Stewart B.A."/>
            <person name="Lee S.R."/>
            <person name="Wilamowska K."/>
            <person name="Weinberg Z."/>
            <person name="Ruzzo W.L."/>
            <person name="Wloga D."/>
            <person name="Gaertig J."/>
            <person name="Frankel J."/>
            <person name="Tsao C.-C."/>
            <person name="Gorovsky M.A."/>
            <person name="Keeling P.J."/>
            <person name="Waller R.F."/>
            <person name="Patron N.J."/>
            <person name="Cherry J.M."/>
            <person name="Stover N.A."/>
            <person name="Krieger C.J."/>
            <person name="del Toro C."/>
            <person name="Ryder H.F."/>
            <person name="Williamson S.C."/>
            <person name="Barbeau R.A."/>
            <person name="Hamilton E.P."/>
            <person name="Orias E."/>
        </authorList>
    </citation>
    <scope>NUCLEOTIDE SEQUENCE [LARGE SCALE GENOMIC DNA]</scope>
    <source>
        <strain evidence="9">SB210</strain>
    </source>
</reference>
<keyword evidence="6" id="KW-1133">Transmembrane helix</keyword>
<keyword evidence="1" id="KW-0479">Metal-binding</keyword>
<dbReference type="Proteomes" id="UP000009168">
    <property type="component" value="Unassembled WGS sequence"/>
</dbReference>
<dbReference type="PANTHER" id="PTHR46858">
    <property type="entry name" value="OS05G0521000 PROTEIN"/>
    <property type="match status" value="1"/>
</dbReference>
<keyword evidence="9" id="KW-1185">Reference proteome</keyword>
<keyword evidence="6" id="KW-0472">Membrane</keyword>
<dbReference type="eggNOG" id="KOG4172">
    <property type="taxonomic scope" value="Eukaryota"/>
</dbReference>
<proteinExistence type="predicted"/>
<dbReference type="Pfam" id="PF13920">
    <property type="entry name" value="zf-C3HC4_3"/>
    <property type="match status" value="1"/>
</dbReference>
<evidence type="ECO:0000256" key="6">
    <source>
        <dbReference type="SAM" id="Phobius"/>
    </source>
</evidence>
<evidence type="ECO:0000256" key="2">
    <source>
        <dbReference type="ARBA" id="ARBA00022771"/>
    </source>
</evidence>
<dbReference type="PROSITE" id="PS50089">
    <property type="entry name" value="ZF_RING_2"/>
    <property type="match status" value="1"/>
</dbReference>
<dbReference type="KEGG" id="tet:TTHERM_00354799"/>
<dbReference type="GO" id="GO:0061630">
    <property type="term" value="F:ubiquitin protein ligase activity"/>
    <property type="evidence" value="ECO:0007669"/>
    <property type="project" value="TreeGrafter"/>
</dbReference>
<dbReference type="PANTHER" id="PTHR46858:SF5">
    <property type="entry name" value="E3 UBIQUITIN-PROTEIN LIGASE APD1-RELATED"/>
    <property type="match status" value="1"/>
</dbReference>
<keyword evidence="3" id="KW-0862">Zinc</keyword>
<evidence type="ECO:0000259" key="7">
    <source>
        <dbReference type="PROSITE" id="PS50089"/>
    </source>
</evidence>
<dbReference type="AlphaFoldDB" id="A4VEG7"/>
<dbReference type="InterPro" id="IPR013083">
    <property type="entry name" value="Znf_RING/FYVE/PHD"/>
</dbReference>
<keyword evidence="6" id="KW-0812">Transmembrane</keyword>
<evidence type="ECO:0000256" key="4">
    <source>
        <dbReference type="PROSITE-ProRule" id="PRU00175"/>
    </source>
</evidence>
<dbReference type="RefSeq" id="XP_001471205.1">
    <property type="nucleotide sequence ID" value="XM_001471155.2"/>
</dbReference>
<keyword evidence="2 4" id="KW-0863">Zinc-finger</keyword>
<dbReference type="GO" id="GO:0008270">
    <property type="term" value="F:zinc ion binding"/>
    <property type="evidence" value="ECO:0007669"/>
    <property type="project" value="UniProtKB-KW"/>
</dbReference>
<dbReference type="EMBL" id="GG662749">
    <property type="protein sequence ID" value="EDK31919.1"/>
    <property type="molecule type" value="Genomic_DNA"/>
</dbReference>
<dbReference type="InParanoid" id="A4VEG7"/>
<feature type="transmembrane region" description="Helical" evidence="6">
    <location>
        <begin position="80"/>
        <end position="100"/>
    </location>
</feature>
<evidence type="ECO:0000256" key="1">
    <source>
        <dbReference type="ARBA" id="ARBA00022723"/>
    </source>
</evidence>
<evidence type="ECO:0000256" key="3">
    <source>
        <dbReference type="ARBA" id="ARBA00022833"/>
    </source>
</evidence>
<dbReference type="SMART" id="SM00184">
    <property type="entry name" value="RING"/>
    <property type="match status" value="1"/>
</dbReference>
<evidence type="ECO:0000313" key="8">
    <source>
        <dbReference type="EMBL" id="EDK31919.1"/>
    </source>
</evidence>
<dbReference type="GeneID" id="7845879"/>
<dbReference type="STRING" id="312017.A4VEG7"/>
<feature type="domain" description="RING-type" evidence="7">
    <location>
        <begin position="189"/>
        <end position="229"/>
    </location>
</feature>
<protein>
    <submittedName>
        <fullName evidence="8">Zinc finger, C3HC4 type (RING finger) protein</fullName>
    </submittedName>
</protein>
<feature type="region of interest" description="Disordered" evidence="5">
    <location>
        <begin position="1"/>
        <end position="22"/>
    </location>
</feature>
<dbReference type="SUPFAM" id="SSF57850">
    <property type="entry name" value="RING/U-box"/>
    <property type="match status" value="1"/>
</dbReference>
<dbReference type="HOGENOM" id="CLU_1153700_0_0_1"/>
<dbReference type="OMA" id="YLADEMC"/>
<feature type="transmembrane region" description="Helical" evidence="6">
    <location>
        <begin position="54"/>
        <end position="73"/>
    </location>
</feature>
<organism evidence="8 9">
    <name type="scientific">Tetrahymena thermophila (strain SB210)</name>
    <dbReference type="NCBI Taxonomy" id="312017"/>
    <lineage>
        <taxon>Eukaryota</taxon>
        <taxon>Sar</taxon>
        <taxon>Alveolata</taxon>
        <taxon>Ciliophora</taxon>
        <taxon>Intramacronucleata</taxon>
        <taxon>Oligohymenophorea</taxon>
        <taxon>Hymenostomatida</taxon>
        <taxon>Tetrahymenina</taxon>
        <taxon>Tetrahymenidae</taxon>
        <taxon>Tetrahymena</taxon>
    </lineage>
</organism>
<dbReference type="GO" id="GO:0016567">
    <property type="term" value="P:protein ubiquitination"/>
    <property type="evidence" value="ECO:0007669"/>
    <property type="project" value="TreeGrafter"/>
</dbReference>
<gene>
    <name evidence="8" type="ORF">TTHERM_00354799</name>
</gene>
<dbReference type="Gene3D" id="3.30.40.10">
    <property type="entry name" value="Zinc/RING finger domain, C3HC4 (zinc finger)"/>
    <property type="match status" value="1"/>
</dbReference>
<feature type="transmembrane region" description="Helical" evidence="6">
    <location>
        <begin position="142"/>
        <end position="169"/>
    </location>
</feature>